<evidence type="ECO:0000256" key="10">
    <source>
        <dbReference type="ARBA" id="ARBA00023002"/>
    </source>
</evidence>
<feature type="binding site" evidence="17">
    <location>
        <position position="128"/>
    </location>
    <ligand>
        <name>[4Fe-4S] cluster</name>
        <dbReference type="ChEBI" id="CHEBI:49883"/>
    </ligand>
</feature>
<protein>
    <recommendedName>
        <fullName evidence="5 17">Epoxyqueuosine reductase QueH</fullName>
        <ecNumber evidence="4 17">1.17.99.6</ecNumber>
    </recommendedName>
    <alternativeName>
        <fullName evidence="15 17">Queuosine biosynthesis protein QueH</fullName>
    </alternativeName>
</protein>
<dbReference type="UniPathway" id="UPA00392"/>
<feature type="binding site" evidence="17">
    <location>
        <position position="43"/>
    </location>
    <ligand>
        <name>[4Fe-4S] cluster</name>
        <dbReference type="ChEBI" id="CHEBI:49883"/>
    </ligand>
</feature>
<evidence type="ECO:0000256" key="3">
    <source>
        <dbReference type="ARBA" id="ARBA00008207"/>
    </source>
</evidence>
<evidence type="ECO:0000256" key="1">
    <source>
        <dbReference type="ARBA" id="ARBA00002268"/>
    </source>
</evidence>
<feature type="binding site" evidence="17">
    <location>
        <position position="131"/>
    </location>
    <ligand>
        <name>[4Fe-4S] cluster</name>
        <dbReference type="ChEBI" id="CHEBI:49883"/>
    </ligand>
</feature>
<keyword evidence="14 17" id="KW-0676">Redox-active center</keyword>
<keyword evidence="10 17" id="KW-0560">Oxidoreductase</keyword>
<evidence type="ECO:0000256" key="16">
    <source>
        <dbReference type="ARBA" id="ARBA00047415"/>
    </source>
</evidence>
<dbReference type="GO" id="GO:0008616">
    <property type="term" value="P:tRNA queuosine(34) biosynthetic process"/>
    <property type="evidence" value="ECO:0007669"/>
    <property type="project" value="UniProtKB-UniRule"/>
</dbReference>
<evidence type="ECO:0000256" key="15">
    <source>
        <dbReference type="ARBA" id="ARBA00031446"/>
    </source>
</evidence>
<dbReference type="GO" id="GO:0052693">
    <property type="term" value="F:epoxyqueuosine reductase activity"/>
    <property type="evidence" value="ECO:0007669"/>
    <property type="project" value="UniProtKB-UniRule"/>
</dbReference>
<evidence type="ECO:0000256" key="5">
    <source>
        <dbReference type="ARBA" id="ARBA00016895"/>
    </source>
</evidence>
<accession>A0A845QN24</accession>
<comment type="catalytic activity">
    <reaction evidence="16 17">
        <text>epoxyqueuosine(34) in tRNA + AH2 = queuosine(34) in tRNA + A + H2O</text>
        <dbReference type="Rhea" id="RHEA:32159"/>
        <dbReference type="Rhea" id="RHEA-COMP:18571"/>
        <dbReference type="Rhea" id="RHEA-COMP:18582"/>
        <dbReference type="ChEBI" id="CHEBI:13193"/>
        <dbReference type="ChEBI" id="CHEBI:15377"/>
        <dbReference type="ChEBI" id="CHEBI:17499"/>
        <dbReference type="ChEBI" id="CHEBI:194431"/>
        <dbReference type="ChEBI" id="CHEBI:194443"/>
        <dbReference type="EC" id="1.17.99.6"/>
    </reaction>
</comment>
<keyword evidence="9 17" id="KW-0671">Queuosine biosynthesis</keyword>
<feature type="disulfide bond" description="Redox-active" evidence="17">
    <location>
        <begin position="210"/>
        <end position="212"/>
    </location>
</feature>
<sequence length="217" mass="24481">MTKKETAPWSLQRGISDCSDCMCGLTGAGETTMKPPLLLHSCCGPCSTSVIERLAPDYDITVFFYNPCITDGEEYEKRKMNQIAFIEKYNQNLGGTQKIHFMEGIYEPDAYYTRVSGFSNEPEGGARCTICFDMRLEKTAQTAAAKGYGIFATTLTVSPHKNYPLISEIGKKFAVQYGIEFLDIDFKKKAGFHRSIQLSKEYGLYRQNYCGCEYSKR</sequence>
<evidence type="ECO:0000256" key="8">
    <source>
        <dbReference type="ARBA" id="ARBA00022723"/>
    </source>
</evidence>
<comment type="caution">
    <text evidence="18">The sequence shown here is derived from an EMBL/GenBank/DDBJ whole genome shotgun (WGS) entry which is preliminary data.</text>
</comment>
<evidence type="ECO:0000256" key="9">
    <source>
        <dbReference type="ARBA" id="ARBA00022785"/>
    </source>
</evidence>
<keyword evidence="13 17" id="KW-1015">Disulfide bond</keyword>
<feature type="binding site" evidence="17">
    <location>
        <position position="42"/>
    </location>
    <ligand>
        <name>[4Fe-4S] cluster</name>
        <dbReference type="ChEBI" id="CHEBI:49883"/>
    </ligand>
</feature>
<gene>
    <name evidence="17" type="primary">queH</name>
    <name evidence="18" type="ORF">D0435_10710</name>
</gene>
<comment type="function">
    <text evidence="1 17">Catalyzes the conversion of epoxyqueuosine (oQ) to queuosine (Q), which is a hypermodified base found in the wobble positions of tRNA(Asp), tRNA(Asn), tRNA(His) and tRNA(Tyr).</text>
</comment>
<evidence type="ECO:0000256" key="14">
    <source>
        <dbReference type="ARBA" id="ARBA00023284"/>
    </source>
</evidence>
<name>A0A845QN24_9FIRM</name>
<dbReference type="GO" id="GO:0046872">
    <property type="term" value="F:metal ion binding"/>
    <property type="evidence" value="ECO:0007669"/>
    <property type="project" value="UniProtKB-KW"/>
</dbReference>
<organism evidence="18 19">
    <name type="scientific">Anaerotruncus colihominis</name>
    <dbReference type="NCBI Taxonomy" id="169435"/>
    <lineage>
        <taxon>Bacteria</taxon>
        <taxon>Bacillati</taxon>
        <taxon>Bacillota</taxon>
        <taxon>Clostridia</taxon>
        <taxon>Eubacteriales</taxon>
        <taxon>Oscillospiraceae</taxon>
        <taxon>Anaerotruncus</taxon>
    </lineage>
</organism>
<dbReference type="Proteomes" id="UP000446866">
    <property type="component" value="Unassembled WGS sequence"/>
</dbReference>
<dbReference type="Pfam" id="PF02677">
    <property type="entry name" value="QueH"/>
    <property type="match status" value="1"/>
</dbReference>
<evidence type="ECO:0000256" key="17">
    <source>
        <dbReference type="HAMAP-Rule" id="MF_02089"/>
    </source>
</evidence>
<dbReference type="PANTHER" id="PTHR36701">
    <property type="entry name" value="EPOXYQUEUOSINE REDUCTASE QUEH"/>
    <property type="match status" value="1"/>
</dbReference>
<dbReference type="EMBL" id="QXWK01000019">
    <property type="protein sequence ID" value="NBH62123.1"/>
    <property type="molecule type" value="Genomic_DNA"/>
</dbReference>
<keyword evidence="7 17" id="KW-0819">tRNA processing</keyword>
<evidence type="ECO:0000256" key="7">
    <source>
        <dbReference type="ARBA" id="ARBA00022694"/>
    </source>
</evidence>
<proteinExistence type="inferred from homology"/>
<evidence type="ECO:0000256" key="12">
    <source>
        <dbReference type="ARBA" id="ARBA00023014"/>
    </source>
</evidence>
<keyword evidence="12 17" id="KW-0411">Iron-sulfur</keyword>
<evidence type="ECO:0000256" key="13">
    <source>
        <dbReference type="ARBA" id="ARBA00023157"/>
    </source>
</evidence>
<reference evidence="18 19" key="1">
    <citation type="submission" date="2018-08" db="EMBL/GenBank/DDBJ databases">
        <title>Murine metabolic-syndrome-specific gut microbial biobank.</title>
        <authorList>
            <person name="Liu C."/>
        </authorList>
    </citation>
    <scope>NUCLEOTIDE SEQUENCE [LARGE SCALE GENOMIC DNA]</scope>
    <source>
        <strain evidence="18 19">28</strain>
    </source>
</reference>
<evidence type="ECO:0000313" key="19">
    <source>
        <dbReference type="Proteomes" id="UP000446866"/>
    </source>
</evidence>
<keyword evidence="8 17" id="KW-0479">Metal-binding</keyword>
<comment type="similarity">
    <text evidence="3 17">Belongs to the QueH family.</text>
</comment>
<dbReference type="AlphaFoldDB" id="A0A845QN24"/>
<evidence type="ECO:0000313" key="18">
    <source>
        <dbReference type="EMBL" id="NBH62123.1"/>
    </source>
</evidence>
<dbReference type="InterPro" id="IPR003828">
    <property type="entry name" value="QueH"/>
</dbReference>
<dbReference type="PANTHER" id="PTHR36701:SF1">
    <property type="entry name" value="EPOXYQUEUOSINE REDUCTASE QUEH"/>
    <property type="match status" value="1"/>
</dbReference>
<dbReference type="GO" id="GO:0051539">
    <property type="term" value="F:4 iron, 4 sulfur cluster binding"/>
    <property type="evidence" value="ECO:0007669"/>
    <property type="project" value="UniProtKB-UniRule"/>
</dbReference>
<dbReference type="HAMAP" id="MF_02089">
    <property type="entry name" value="QueH"/>
    <property type="match status" value="1"/>
</dbReference>
<dbReference type="RefSeq" id="WP_160202409.1">
    <property type="nucleotide sequence ID" value="NZ_QXWK01000019.1"/>
</dbReference>
<keyword evidence="19" id="KW-1185">Reference proteome</keyword>
<keyword evidence="6 17" id="KW-0004">4Fe-4S</keyword>
<evidence type="ECO:0000256" key="4">
    <source>
        <dbReference type="ARBA" id="ARBA00012622"/>
    </source>
</evidence>
<comment type="pathway">
    <text evidence="2 17">tRNA modification; tRNA-queuosine biosynthesis.</text>
</comment>
<evidence type="ECO:0000256" key="6">
    <source>
        <dbReference type="ARBA" id="ARBA00022485"/>
    </source>
</evidence>
<dbReference type="EC" id="1.17.99.6" evidence="4 17"/>
<evidence type="ECO:0000256" key="2">
    <source>
        <dbReference type="ARBA" id="ARBA00004691"/>
    </source>
</evidence>
<evidence type="ECO:0000256" key="11">
    <source>
        <dbReference type="ARBA" id="ARBA00023004"/>
    </source>
</evidence>
<keyword evidence="11 17" id="KW-0408">Iron</keyword>